<comment type="caution">
    <text evidence="12">The sequence shown here is derived from an EMBL/GenBank/DDBJ whole genome shotgun (WGS) entry which is preliminary data.</text>
</comment>
<dbReference type="AlphaFoldDB" id="A0A1F4VJ54"/>
<feature type="binding site" evidence="8">
    <location>
        <position position="267"/>
    </location>
    <ligand>
        <name>substrate</name>
    </ligand>
</feature>
<evidence type="ECO:0000259" key="11">
    <source>
        <dbReference type="Pfam" id="PF00768"/>
    </source>
</evidence>
<dbReference type="GO" id="GO:0071555">
    <property type="term" value="P:cell wall organization"/>
    <property type="evidence" value="ECO:0007669"/>
    <property type="project" value="UniProtKB-KW"/>
</dbReference>
<dbReference type="GO" id="GO:0009252">
    <property type="term" value="P:peptidoglycan biosynthetic process"/>
    <property type="evidence" value="ECO:0007669"/>
    <property type="project" value="UniProtKB-KW"/>
</dbReference>
<evidence type="ECO:0000256" key="4">
    <source>
        <dbReference type="ARBA" id="ARBA00022960"/>
    </source>
</evidence>
<evidence type="ECO:0000256" key="8">
    <source>
        <dbReference type="PIRSR" id="PIRSR618044-2"/>
    </source>
</evidence>
<dbReference type="PANTHER" id="PTHR21581">
    <property type="entry name" value="D-ALANYL-D-ALANINE CARBOXYPEPTIDASE"/>
    <property type="match status" value="1"/>
</dbReference>
<proteinExistence type="inferred from homology"/>
<evidence type="ECO:0000256" key="10">
    <source>
        <dbReference type="SAM" id="Phobius"/>
    </source>
</evidence>
<dbReference type="PANTHER" id="PTHR21581:SF33">
    <property type="entry name" value="D-ALANYL-D-ALANINE CARBOXYPEPTIDASE DACB"/>
    <property type="match status" value="1"/>
</dbReference>
<dbReference type="Gene3D" id="3.40.710.10">
    <property type="entry name" value="DD-peptidase/beta-lactamase superfamily"/>
    <property type="match status" value="1"/>
</dbReference>
<evidence type="ECO:0000256" key="2">
    <source>
        <dbReference type="ARBA" id="ARBA00022729"/>
    </source>
</evidence>
<dbReference type="InterPro" id="IPR001967">
    <property type="entry name" value="Peptidase_S11_N"/>
</dbReference>
<keyword evidence="2" id="KW-0732">Signal</keyword>
<gene>
    <name evidence="12" type="ORF">A3H26_03060</name>
</gene>
<evidence type="ECO:0000256" key="3">
    <source>
        <dbReference type="ARBA" id="ARBA00022801"/>
    </source>
</evidence>
<dbReference type="Pfam" id="PF00768">
    <property type="entry name" value="Peptidase_S11"/>
    <property type="match status" value="1"/>
</dbReference>
<evidence type="ECO:0000256" key="7">
    <source>
        <dbReference type="PIRSR" id="PIRSR618044-1"/>
    </source>
</evidence>
<keyword evidence="3" id="KW-0378">Hydrolase</keyword>
<reference evidence="12 13" key="1">
    <citation type="journal article" date="2016" name="Nat. Commun.">
        <title>Thousands of microbial genomes shed light on interconnected biogeochemical processes in an aquifer system.</title>
        <authorList>
            <person name="Anantharaman K."/>
            <person name="Brown C.T."/>
            <person name="Hug L.A."/>
            <person name="Sharon I."/>
            <person name="Castelle C.J."/>
            <person name="Probst A.J."/>
            <person name="Thomas B.C."/>
            <person name="Singh A."/>
            <person name="Wilkins M.J."/>
            <person name="Karaoz U."/>
            <person name="Brodie E.L."/>
            <person name="Williams K.H."/>
            <person name="Hubbard S.S."/>
            <person name="Banfield J.F."/>
        </authorList>
    </citation>
    <scope>NUCLEOTIDE SEQUENCE [LARGE SCALE GENOMIC DNA]</scope>
</reference>
<dbReference type="GO" id="GO:0006508">
    <property type="term" value="P:proteolysis"/>
    <property type="evidence" value="ECO:0007669"/>
    <property type="project" value="InterPro"/>
</dbReference>
<keyword evidence="6" id="KW-0961">Cell wall biogenesis/degradation</keyword>
<dbReference type="Proteomes" id="UP000177763">
    <property type="component" value="Unassembled WGS sequence"/>
</dbReference>
<dbReference type="EMBL" id="MEVN01000018">
    <property type="protein sequence ID" value="OGC57262.1"/>
    <property type="molecule type" value="Genomic_DNA"/>
</dbReference>
<dbReference type="STRING" id="1802630.A3H26_03060"/>
<dbReference type="GO" id="GO:0009002">
    <property type="term" value="F:serine-type D-Ala-D-Ala carboxypeptidase activity"/>
    <property type="evidence" value="ECO:0007669"/>
    <property type="project" value="InterPro"/>
</dbReference>
<feature type="domain" description="Peptidase S11 D-alanyl-D-alanine carboxypeptidase A N-terminal" evidence="11">
    <location>
        <begin position="72"/>
        <end position="296"/>
    </location>
</feature>
<keyword evidence="5" id="KW-0573">Peptidoglycan synthesis</keyword>
<evidence type="ECO:0000256" key="6">
    <source>
        <dbReference type="ARBA" id="ARBA00023316"/>
    </source>
</evidence>
<protein>
    <recommendedName>
        <fullName evidence="11">Peptidase S11 D-alanyl-D-alanine carboxypeptidase A N-terminal domain-containing protein</fullName>
    </recommendedName>
</protein>
<evidence type="ECO:0000313" key="13">
    <source>
        <dbReference type="Proteomes" id="UP000177763"/>
    </source>
</evidence>
<keyword evidence="10" id="KW-0812">Transmembrane</keyword>
<evidence type="ECO:0000256" key="1">
    <source>
        <dbReference type="ARBA" id="ARBA00007164"/>
    </source>
</evidence>
<feature type="active site" description="Acyl-ester intermediate" evidence="7">
    <location>
        <position position="107"/>
    </location>
</feature>
<keyword evidence="10" id="KW-0472">Membrane</keyword>
<comment type="similarity">
    <text evidence="1 9">Belongs to the peptidase S11 family.</text>
</comment>
<accession>A0A1F4VJ54</accession>
<evidence type="ECO:0000256" key="5">
    <source>
        <dbReference type="ARBA" id="ARBA00022984"/>
    </source>
</evidence>
<evidence type="ECO:0000313" key="12">
    <source>
        <dbReference type="EMBL" id="OGC57262.1"/>
    </source>
</evidence>
<keyword evidence="10" id="KW-1133">Transmembrane helix</keyword>
<feature type="transmembrane region" description="Helical" evidence="10">
    <location>
        <begin position="6"/>
        <end position="26"/>
    </location>
</feature>
<sequence length="323" mass="36023">MSKGRIIVGLSIFLVLILTIFVYLVTKNEKAQEIIRGYIPDSKINGKQMYSQTKINSYEPEPEWWPADKFETSNQPEISGHSGLLVDLNTSHVLFEKNSNEKMKIASLAKIMTAVVALEHKKLDSKMYVSKKVAGIGENSMQIDEGEIYTLEELLYGLILHSGNDSAYAIAEGAAGNSDRFVEWMNFKAKEIGLANTHFTDPSGLDDSAYSTATDLVKLTRYALKDPEFRNIVKTVEKELTSDTHKYIYLYNQTNLLTTYPGVAGVKTGYTEEAGLCLVTYTNNEGKEVVGVVLNSIDRKGDMILMLDHGYKTIGVNVKHNLL</sequence>
<feature type="active site" description="Proton acceptor" evidence="7">
    <location>
        <position position="110"/>
    </location>
</feature>
<evidence type="ECO:0000256" key="9">
    <source>
        <dbReference type="RuleBase" id="RU004016"/>
    </source>
</evidence>
<dbReference type="PRINTS" id="PR00725">
    <property type="entry name" value="DADACBPTASE1"/>
</dbReference>
<dbReference type="GO" id="GO:0008360">
    <property type="term" value="P:regulation of cell shape"/>
    <property type="evidence" value="ECO:0007669"/>
    <property type="project" value="UniProtKB-KW"/>
</dbReference>
<dbReference type="InterPro" id="IPR012338">
    <property type="entry name" value="Beta-lactam/transpept-like"/>
</dbReference>
<organism evidence="12 13">
    <name type="scientific">candidate division WWE3 bacterium RIFCSPLOWO2_12_FULL_36_10</name>
    <dbReference type="NCBI Taxonomy" id="1802630"/>
    <lineage>
        <taxon>Bacteria</taxon>
        <taxon>Katanobacteria</taxon>
    </lineage>
</organism>
<keyword evidence="4" id="KW-0133">Cell shape</keyword>
<dbReference type="InterPro" id="IPR018044">
    <property type="entry name" value="Peptidase_S11"/>
</dbReference>
<dbReference type="SUPFAM" id="SSF56601">
    <property type="entry name" value="beta-lactamase/transpeptidase-like"/>
    <property type="match status" value="1"/>
</dbReference>
<name>A0A1F4VJ54_UNCKA</name>
<feature type="active site" evidence="7">
    <location>
        <position position="162"/>
    </location>
</feature>